<feature type="compositionally biased region" description="Basic and acidic residues" evidence="13">
    <location>
        <begin position="239"/>
        <end position="252"/>
    </location>
</feature>
<evidence type="ECO:0000256" key="1">
    <source>
        <dbReference type="ARBA" id="ARBA00022483"/>
    </source>
</evidence>
<keyword evidence="4" id="KW-0677">Repeat</keyword>
<dbReference type="InterPro" id="IPR039032">
    <property type="entry name" value="Rim-like"/>
</dbReference>
<dbReference type="Pfam" id="PF00168">
    <property type="entry name" value="C2"/>
    <property type="match status" value="2"/>
</dbReference>
<feature type="coiled-coil region" evidence="12">
    <location>
        <begin position="40"/>
        <end position="81"/>
    </location>
</feature>
<feature type="compositionally biased region" description="Polar residues" evidence="13">
    <location>
        <begin position="476"/>
        <end position="487"/>
    </location>
</feature>
<feature type="compositionally biased region" description="Basic and acidic residues" evidence="13">
    <location>
        <begin position="313"/>
        <end position="332"/>
    </location>
</feature>
<feature type="compositionally biased region" description="Polar residues" evidence="13">
    <location>
        <begin position="967"/>
        <end position="978"/>
    </location>
</feature>
<keyword evidence="8" id="KW-0862">Zinc</keyword>
<feature type="compositionally biased region" description="Basic and acidic residues" evidence="13">
    <location>
        <begin position="1169"/>
        <end position="1178"/>
    </location>
</feature>
<evidence type="ECO:0000256" key="9">
    <source>
        <dbReference type="ARBA" id="ARBA00023018"/>
    </source>
</evidence>
<evidence type="ECO:0000313" key="19">
    <source>
        <dbReference type="RefSeq" id="XP_021118451.1"/>
    </source>
</evidence>
<dbReference type="CDD" id="cd06714">
    <property type="entry name" value="PDZ_RIM-like"/>
    <property type="match status" value="1"/>
</dbReference>
<reference evidence="19" key="1">
    <citation type="submission" date="2025-08" db="UniProtKB">
        <authorList>
            <consortium name="RefSeq"/>
        </authorList>
    </citation>
    <scope>IDENTIFICATION</scope>
</reference>
<feature type="compositionally biased region" description="Low complexity" evidence="13">
    <location>
        <begin position="1191"/>
        <end position="1212"/>
    </location>
</feature>
<feature type="compositionally biased region" description="Basic and acidic residues" evidence="13">
    <location>
        <begin position="376"/>
        <end position="400"/>
    </location>
</feature>
<dbReference type="PANTHER" id="PTHR12157">
    <property type="entry name" value="REGULATING SYNAPTIC MEMBRANE EXOCYTOSIS PROTEIN"/>
    <property type="match status" value="1"/>
</dbReference>
<evidence type="ECO:0000256" key="3">
    <source>
        <dbReference type="ARBA" id="ARBA00022723"/>
    </source>
</evidence>
<accession>A0AAX6TBA9</accession>
<evidence type="ECO:0000256" key="7">
    <source>
        <dbReference type="ARBA" id="ARBA00022782"/>
    </source>
</evidence>
<evidence type="ECO:0000256" key="11">
    <source>
        <dbReference type="PROSITE-ProRule" id="PRU00091"/>
    </source>
</evidence>
<feature type="compositionally biased region" description="Polar residues" evidence="13">
    <location>
        <begin position="1226"/>
        <end position="1235"/>
    </location>
</feature>
<feature type="region of interest" description="Disordered" evidence="13">
    <location>
        <begin position="681"/>
        <end position="712"/>
    </location>
</feature>
<dbReference type="FunFam" id="3.30.40.10:FF:000044">
    <property type="entry name" value="Regulating synaptic membrane exocytosis protein 2"/>
    <property type="match status" value="1"/>
</dbReference>
<feature type="region of interest" description="Disordered" evidence="13">
    <location>
        <begin position="1"/>
        <end position="27"/>
    </location>
</feature>
<evidence type="ECO:0000313" key="18">
    <source>
        <dbReference type="Proteomes" id="UP000694906"/>
    </source>
</evidence>
<feature type="compositionally biased region" description="Basic and acidic residues" evidence="13">
    <location>
        <begin position="348"/>
        <end position="367"/>
    </location>
</feature>
<dbReference type="InterPro" id="IPR013083">
    <property type="entry name" value="Znf_RING/FYVE/PHD"/>
</dbReference>
<dbReference type="GO" id="GO:0050806">
    <property type="term" value="P:positive regulation of synaptic transmission"/>
    <property type="evidence" value="ECO:0007669"/>
    <property type="project" value="TreeGrafter"/>
</dbReference>
<dbReference type="InterPro" id="IPR036034">
    <property type="entry name" value="PDZ_sf"/>
</dbReference>
<feature type="region of interest" description="Disordered" evidence="13">
    <location>
        <begin position="858"/>
        <end position="892"/>
    </location>
</feature>
<dbReference type="FunFam" id="2.60.40.150:FF:000001">
    <property type="entry name" value="Regulating synaptic membrane exocytosis 3, isoform CRA_a"/>
    <property type="match status" value="1"/>
</dbReference>
<protein>
    <submittedName>
        <fullName evidence="19">Regulating synaptic membrane exocytosis protein 2 isoform X44</fullName>
    </submittedName>
</protein>
<feature type="domain" description="PDZ" evidence="15">
    <location>
        <begin position="587"/>
        <end position="673"/>
    </location>
</feature>
<dbReference type="SUPFAM" id="SSF49562">
    <property type="entry name" value="C2 domain (Calcium/lipid-binding domain, CaLB)"/>
    <property type="match status" value="2"/>
</dbReference>
<dbReference type="CDD" id="cd04028">
    <property type="entry name" value="C2B_RIM1alpha"/>
    <property type="match status" value="1"/>
</dbReference>
<keyword evidence="3" id="KW-0479">Metal-binding</keyword>
<dbReference type="PANTHER" id="PTHR12157:SF15">
    <property type="entry name" value="REGULATING SYNAPTIC MEMBRANE EXOCYTOSIS PROTEIN 2"/>
    <property type="match status" value="1"/>
</dbReference>
<dbReference type="CTD" id="9699"/>
<dbReference type="GeneID" id="101725156"/>
<dbReference type="RefSeq" id="XP_021118451.1">
    <property type="nucleotide sequence ID" value="XM_021262792.1"/>
</dbReference>
<dbReference type="Gene3D" id="3.30.40.10">
    <property type="entry name" value="Zinc/RING finger domain, C3HC4 (zinc finger)"/>
    <property type="match status" value="1"/>
</dbReference>
<dbReference type="CDD" id="cd04031">
    <property type="entry name" value="C2A_RIM1alpha"/>
    <property type="match status" value="1"/>
</dbReference>
<dbReference type="PROSITE" id="PS50106">
    <property type="entry name" value="PDZ"/>
    <property type="match status" value="1"/>
</dbReference>
<dbReference type="GO" id="GO:0044325">
    <property type="term" value="F:transmembrane transporter binding"/>
    <property type="evidence" value="ECO:0007669"/>
    <property type="project" value="TreeGrafter"/>
</dbReference>
<feature type="compositionally biased region" description="Basic and acidic residues" evidence="13">
    <location>
        <begin position="979"/>
        <end position="1032"/>
    </location>
</feature>
<dbReference type="GO" id="GO:0048167">
    <property type="term" value="P:regulation of synaptic plasticity"/>
    <property type="evidence" value="ECO:0007669"/>
    <property type="project" value="TreeGrafter"/>
</dbReference>
<feature type="region of interest" description="Disordered" evidence="13">
    <location>
        <begin position="1297"/>
        <end position="1320"/>
    </location>
</feature>
<dbReference type="FunFam" id="2.60.40.150:FF:000003">
    <property type="entry name" value="Regulating synaptic membrane exocytosis protein 2"/>
    <property type="match status" value="1"/>
</dbReference>
<dbReference type="SUPFAM" id="SSF57903">
    <property type="entry name" value="FYVE/PHD zinc finger"/>
    <property type="match status" value="1"/>
</dbReference>
<evidence type="ECO:0000256" key="13">
    <source>
        <dbReference type="SAM" id="MobiDB-lite"/>
    </source>
</evidence>
<dbReference type="InterPro" id="IPR000008">
    <property type="entry name" value="C2_dom"/>
</dbReference>
<dbReference type="GO" id="GO:0048788">
    <property type="term" value="C:cytoskeleton of presynaptic active zone"/>
    <property type="evidence" value="ECO:0007669"/>
    <property type="project" value="TreeGrafter"/>
</dbReference>
<feature type="compositionally biased region" description="Basic and acidic residues" evidence="13">
    <location>
        <begin position="441"/>
        <end position="458"/>
    </location>
</feature>
<dbReference type="SUPFAM" id="SSF50156">
    <property type="entry name" value="PDZ domain-like"/>
    <property type="match status" value="1"/>
</dbReference>
<feature type="compositionally biased region" description="Polar residues" evidence="13">
    <location>
        <begin position="150"/>
        <end position="159"/>
    </location>
</feature>
<dbReference type="InterPro" id="IPR035892">
    <property type="entry name" value="C2_domain_sf"/>
</dbReference>
<dbReference type="InterPro" id="IPR011011">
    <property type="entry name" value="Znf_FYVE_PHD"/>
</dbReference>
<evidence type="ECO:0000256" key="5">
    <source>
        <dbReference type="ARBA" id="ARBA00022771"/>
    </source>
</evidence>
<feature type="compositionally biased region" description="Polar residues" evidence="13">
    <location>
        <begin position="403"/>
        <end position="429"/>
    </location>
</feature>
<feature type="region of interest" description="Disordered" evidence="13">
    <location>
        <begin position="1110"/>
        <end position="1139"/>
    </location>
</feature>
<keyword evidence="7" id="KW-0221">Differentiation</keyword>
<dbReference type="FunFam" id="2.30.42.10:FF:000003">
    <property type="entry name" value="Regulating synaptic membrane exocytosis protein 1, putative"/>
    <property type="match status" value="1"/>
</dbReference>
<dbReference type="GO" id="GO:0042391">
    <property type="term" value="P:regulation of membrane potential"/>
    <property type="evidence" value="ECO:0007669"/>
    <property type="project" value="TreeGrafter"/>
</dbReference>
<dbReference type="InterPro" id="IPR010911">
    <property type="entry name" value="Rab_BD"/>
</dbReference>
<organism evidence="18 19">
    <name type="scientific">Heterocephalus glaber</name>
    <name type="common">Naked mole rat</name>
    <dbReference type="NCBI Taxonomy" id="10181"/>
    <lineage>
        <taxon>Eukaryota</taxon>
        <taxon>Metazoa</taxon>
        <taxon>Chordata</taxon>
        <taxon>Craniata</taxon>
        <taxon>Vertebrata</taxon>
        <taxon>Euteleostomi</taxon>
        <taxon>Mammalia</taxon>
        <taxon>Eutheria</taxon>
        <taxon>Euarchontoglires</taxon>
        <taxon>Glires</taxon>
        <taxon>Rodentia</taxon>
        <taxon>Hystricomorpha</taxon>
        <taxon>Bathyergidae</taxon>
        <taxon>Heterocephalus</taxon>
    </lineage>
</organism>
<evidence type="ECO:0000259" key="17">
    <source>
        <dbReference type="PROSITE" id="PS50916"/>
    </source>
</evidence>
<dbReference type="GO" id="GO:0031267">
    <property type="term" value="F:small GTPase binding"/>
    <property type="evidence" value="ECO:0007669"/>
    <property type="project" value="InterPro"/>
</dbReference>
<dbReference type="Gene3D" id="2.30.42.10">
    <property type="match status" value="1"/>
</dbReference>
<dbReference type="InterPro" id="IPR017455">
    <property type="entry name" value="Znf_FYVE-rel"/>
</dbReference>
<feature type="domain" description="FYVE-type" evidence="16">
    <location>
        <begin position="82"/>
        <end position="138"/>
    </location>
</feature>
<evidence type="ECO:0000259" key="15">
    <source>
        <dbReference type="PROSITE" id="PS50106"/>
    </source>
</evidence>
<feature type="domain" description="C2" evidence="14">
    <location>
        <begin position="1389"/>
        <end position="1507"/>
    </location>
</feature>
<evidence type="ECO:0000256" key="8">
    <source>
        <dbReference type="ARBA" id="ARBA00022833"/>
    </source>
</evidence>
<feature type="compositionally biased region" description="Basic and acidic residues" evidence="13">
    <location>
        <begin position="283"/>
        <end position="294"/>
    </location>
</feature>
<dbReference type="PROSITE" id="PS50916">
    <property type="entry name" value="RABBD"/>
    <property type="match status" value="1"/>
</dbReference>
<dbReference type="InterPro" id="IPR001478">
    <property type="entry name" value="PDZ"/>
</dbReference>
<dbReference type="InterPro" id="IPR054386">
    <property type="entry name" value="RIM_Znf"/>
</dbReference>
<feature type="region of interest" description="Disordered" evidence="13">
    <location>
        <begin position="150"/>
        <end position="528"/>
    </location>
</feature>
<evidence type="ECO:0000256" key="6">
    <source>
        <dbReference type="ARBA" id="ARBA00022775"/>
    </source>
</evidence>
<feature type="compositionally biased region" description="Basic and acidic residues" evidence="13">
    <location>
        <begin position="167"/>
        <end position="181"/>
    </location>
</feature>
<evidence type="ECO:0000256" key="10">
    <source>
        <dbReference type="ARBA" id="ARBA00034103"/>
    </source>
</evidence>
<keyword evidence="6" id="KW-0813">Transport</keyword>
<feature type="compositionally biased region" description="Basic residues" evidence="13">
    <location>
        <begin position="494"/>
        <end position="503"/>
    </location>
</feature>
<dbReference type="GO" id="GO:0006886">
    <property type="term" value="P:intracellular protein transport"/>
    <property type="evidence" value="ECO:0007669"/>
    <property type="project" value="InterPro"/>
</dbReference>
<dbReference type="Pfam" id="PF22601">
    <property type="entry name" value="RIM2a_ZnF"/>
    <property type="match status" value="1"/>
</dbReference>
<keyword evidence="12" id="KW-0175">Coiled coil</keyword>
<evidence type="ECO:0000259" key="14">
    <source>
        <dbReference type="PROSITE" id="PS50004"/>
    </source>
</evidence>
<dbReference type="SMART" id="SM00228">
    <property type="entry name" value="PDZ"/>
    <property type="match status" value="1"/>
</dbReference>
<dbReference type="PROSITE" id="PS50004">
    <property type="entry name" value="C2"/>
    <property type="match status" value="2"/>
</dbReference>
<dbReference type="GO" id="GO:2000300">
    <property type="term" value="P:regulation of synaptic vesicle exocytosis"/>
    <property type="evidence" value="ECO:0007669"/>
    <property type="project" value="TreeGrafter"/>
</dbReference>
<evidence type="ECO:0000256" key="12">
    <source>
        <dbReference type="SAM" id="Coils"/>
    </source>
</evidence>
<dbReference type="SMART" id="SM00239">
    <property type="entry name" value="C2"/>
    <property type="match status" value="2"/>
</dbReference>
<feature type="region of interest" description="Disordered" evidence="13">
    <location>
        <begin position="1169"/>
        <end position="1281"/>
    </location>
</feature>
<keyword evidence="2" id="KW-0597">Phosphoprotein</keyword>
<feature type="domain" description="RabBD" evidence="17">
    <location>
        <begin position="22"/>
        <end position="150"/>
    </location>
</feature>
<feature type="compositionally biased region" description="Polar residues" evidence="13">
    <location>
        <begin position="1063"/>
        <end position="1072"/>
    </location>
</feature>
<dbReference type="Gene3D" id="2.60.40.150">
    <property type="entry name" value="C2 domain"/>
    <property type="match status" value="2"/>
</dbReference>
<keyword evidence="5 11" id="KW-0863">Zinc-finger</keyword>
<dbReference type="GO" id="GO:0030154">
    <property type="term" value="P:cell differentiation"/>
    <property type="evidence" value="ECO:0007669"/>
    <property type="project" value="UniProtKB-KW"/>
</dbReference>
<dbReference type="PROSITE" id="PS50178">
    <property type="entry name" value="ZF_FYVE"/>
    <property type="match status" value="1"/>
</dbReference>
<comment type="subcellular location">
    <subcellularLocation>
        <location evidence="10">Synapse</location>
    </subcellularLocation>
</comment>
<keyword evidence="1" id="KW-0268">Exocytosis</keyword>
<gene>
    <name evidence="19" type="primary">Rims2</name>
</gene>
<sequence>MSAPAGPRGRSAPAAAPLPPAMPDLSHLTEEERKIILAVMDRQRKEEEKEQSVLKKLHQQFEMYKEQVKKMGEESQQQQEQKGDAPTCGICHKTKFADGCGHNCSYCQTKFCARCGGRVSLRSNKVMWVCNLCRKQQEILTKSGAWFYNSGSNTPQQPDQKVPGGVRNEEAPQEKKAKLHEQAQFQGRPGDLSVPAVERSRSHGLTRQESIKDGSGVRHQTVSDTASDRKRSPSVSGDQNRRYDQREEREEYSQYASSDSAMPRSPSGYADRRSQREPQFYEESDHLSYRDSNRRSRRHSKEYIVDDEDVESRDEYDRQRREEEEYQARYRSDPNLARYPVKPQPYEEQMRIHAEVSRARHERRHSDVSLANAELEDSRVSLLRMDRPSRQRSISERRAAMENQRSYSMERTQEAQGQSSYPQRTTNHSPPTPRRSPIPVDRPDLRRTDSLRKQHHLDPNSAVRKTKREKMETMLRNDSLSSDQSESVRPPPPKPHKSKKGGKMRQVSLSSSEEEMASTPEYTSCDDVEIESESVSEKGDMDHNWLDHTSWHSSEASPMSLHPVTWQPSKDGDRLIGRILLNKRLKDGSVPRDSGAMLGLKVVGGKMTESGRLCAFITKVKKGSLADTVGHLRPGDEVLEWSGRLLQGATFEEVYNIILESKPEPQVELVVSRPIGDIPRVPDSTHAQLESSSSSFESQKMDRPSISVTSPMSPGMLRDVPQFLSGQLSIKLWFDKVGHQLIVTILGAKDLPSREDGRPRNPYVKIYFLPDRSDKNKRRTKTVKKTLEPKWNQTFIYSPVHRREFRERMLEITLWDQARVREEESEFLGEILIELETALLDDEPHWYKLQTHDVSSLPLPHPSPYMPRRQLHGESPTRRLQRSKRISDSEISDYDCDDGIGVVSDYRHNGRDLQSSTLSVPEQVMSSNHCSPSGSPHRVDAIGRTRSWSPSVPPPQSRNVEQGLRGTRTTTGHYNTISRMDRHRVMDDHYSPERDRDCEAADRQPYHRSRATEQRPLLERTTTRSRSTERPDSNLMRSMPSLMTGRSAPPSPALSRPRPCTGSVRTSPSSTPVAGRRGRQLPQLPPKGALERKNGVKEIKPYEEVTWEDQQKTVNGTISDDKPLPKKKQQSEPGAMDIEERNRQMKINKYKQVAGSDPRLEQDYHSKYRSGWDPHRGADNISTKSSDSDVSDISAVSRTSSASRFSSTSYMSVQSERPRGNKKISVFTSKMQGRQTGDPGKSVTRSTSVGGDLCSLDKNDGSQSDTAVGAPGTGGQKRRSSIGAKVVAIVGLSRKSRSASQLSRTEGGGKKLRSTVQRSTETGLAVEMRNWMTRQASRESTEGSMNSYSSEGNLIFPSVRLASDSQFSDFLGGLGPAQLVGRQTLATPAMGDIQVGMMDKKGQLEVEIIRARGLVVKPGSKTLPAPYVKVYLLDNGVCVAKKKTKVARKTLEPLYQQLLSFEESPQGKVLQIIVWGDYGRMDHKSFMGVAQILLDELELSNMVIGWFKLFPPSSLVDPTLAPLTRRASQSSLESSTGPSYSRS</sequence>
<proteinExistence type="predicted"/>
<dbReference type="GO" id="GO:0008270">
    <property type="term" value="F:zinc ion binding"/>
    <property type="evidence" value="ECO:0007669"/>
    <property type="project" value="UniProtKB-KW"/>
</dbReference>
<feature type="domain" description="C2" evidence="14">
    <location>
        <begin position="724"/>
        <end position="847"/>
    </location>
</feature>
<dbReference type="GO" id="GO:0048791">
    <property type="term" value="P:calcium ion-regulated exocytosis of neurotransmitter"/>
    <property type="evidence" value="ECO:0007669"/>
    <property type="project" value="TreeGrafter"/>
</dbReference>
<evidence type="ECO:0000256" key="4">
    <source>
        <dbReference type="ARBA" id="ARBA00022737"/>
    </source>
</evidence>
<keyword evidence="9" id="KW-0770">Synapse</keyword>
<evidence type="ECO:0000256" key="2">
    <source>
        <dbReference type="ARBA" id="ARBA00022553"/>
    </source>
</evidence>
<feature type="compositionally biased region" description="Low complexity" evidence="13">
    <location>
        <begin position="1"/>
        <end position="15"/>
    </location>
</feature>
<keyword evidence="18" id="KW-1185">Reference proteome</keyword>
<dbReference type="Proteomes" id="UP000694906">
    <property type="component" value="Unplaced"/>
</dbReference>
<feature type="compositionally biased region" description="Polar residues" evidence="13">
    <location>
        <begin position="913"/>
        <end position="934"/>
    </location>
</feature>
<evidence type="ECO:0000259" key="16">
    <source>
        <dbReference type="PROSITE" id="PS50178"/>
    </source>
</evidence>
<dbReference type="GO" id="GO:0042734">
    <property type="term" value="C:presynaptic membrane"/>
    <property type="evidence" value="ECO:0007669"/>
    <property type="project" value="TreeGrafter"/>
</dbReference>
<feature type="region of interest" description="Disordered" evidence="13">
    <location>
        <begin position="913"/>
        <end position="1097"/>
    </location>
</feature>
<keyword evidence="6" id="KW-0532">Neurotransmitter transport</keyword>
<name>A0AAX6TBA9_HETGA</name>